<evidence type="ECO:0000313" key="3">
    <source>
        <dbReference type="Proteomes" id="UP000501982"/>
    </source>
</evidence>
<dbReference type="SUPFAM" id="SSF53448">
    <property type="entry name" value="Nucleotide-diphospho-sugar transferases"/>
    <property type="match status" value="1"/>
</dbReference>
<dbReference type="Gene3D" id="3.90.550.10">
    <property type="entry name" value="Spore Coat Polysaccharide Biosynthesis Protein SpsA, Chain A"/>
    <property type="match status" value="1"/>
</dbReference>
<dbReference type="PANTHER" id="PTHR22916">
    <property type="entry name" value="GLYCOSYLTRANSFERASE"/>
    <property type="match status" value="1"/>
</dbReference>
<organism evidence="2 3">
    <name type="scientific">Parabacteroides distasonis</name>
    <dbReference type="NCBI Taxonomy" id="823"/>
    <lineage>
        <taxon>Bacteria</taxon>
        <taxon>Pseudomonadati</taxon>
        <taxon>Bacteroidota</taxon>
        <taxon>Bacteroidia</taxon>
        <taxon>Bacteroidales</taxon>
        <taxon>Tannerellaceae</taxon>
        <taxon>Parabacteroides</taxon>
    </lineage>
</organism>
<dbReference type="AlphaFoldDB" id="A0A7L5E8B5"/>
<evidence type="ECO:0000313" key="2">
    <source>
        <dbReference type="EMBL" id="QJE27094.1"/>
    </source>
</evidence>
<dbReference type="InterPro" id="IPR029044">
    <property type="entry name" value="Nucleotide-diphossugar_trans"/>
</dbReference>
<gene>
    <name evidence="2" type="ORF">HHO38_01575</name>
</gene>
<protein>
    <submittedName>
        <fullName evidence="2">Glycosyltransferase family 2 protein</fullName>
    </submittedName>
</protein>
<accession>A0A7L5E8B5</accession>
<proteinExistence type="predicted"/>
<dbReference type="CDD" id="cd00761">
    <property type="entry name" value="Glyco_tranf_GTA_type"/>
    <property type="match status" value="1"/>
</dbReference>
<feature type="domain" description="Glycosyltransferase 2-like" evidence="1">
    <location>
        <begin position="4"/>
        <end position="133"/>
    </location>
</feature>
<reference evidence="2 3" key="1">
    <citation type="submission" date="2020-04" db="EMBL/GenBank/DDBJ databases">
        <title>Complete Genomes and Methylome analysis of CBBP consortium that reverse antibiotic-induced susceptibility to vancomycin-resistant Enterococcus faecium infection.</title>
        <authorList>
            <person name="Fomenkov A."/>
            <person name="Zhang Z."/>
            <person name="Pamer E."/>
            <person name="Roberts R.J."/>
        </authorList>
    </citation>
    <scope>NUCLEOTIDE SEQUENCE [LARGE SCALE GENOMIC DNA]</scope>
    <source>
        <strain evidence="3">CBBP</strain>
    </source>
</reference>
<name>A0A7L5E8B5_PARDI</name>
<dbReference type="EMBL" id="CP051672">
    <property type="protein sequence ID" value="QJE27094.1"/>
    <property type="molecule type" value="Genomic_DNA"/>
</dbReference>
<sequence>MKISVIIPSYKPKGYLWECLESLYNQTFPSNDFEILLVLNGCCEPYKSQIEEFLKGKDMCNVCLIQTNQLGVSNARNIGLDRAKGDYITFIDDDDYVSPSYLEELYEKALPDTISLCYPYAFNDGSPEIQLPYYITKAYDYCYCKLGKLRLSSKVRKYFSGPCMKLIPMNFIQERRFDVHFRNGEDVLFMFLISDQFLFFTLSSRNAIYYRRYRQTSATMSRRNFRQKTKNVFRIIISLSRIYFKGYPKYNCAFYLSRVLGQLKTLCVRY</sequence>
<dbReference type="InterPro" id="IPR001173">
    <property type="entry name" value="Glyco_trans_2-like"/>
</dbReference>
<dbReference type="GO" id="GO:0016758">
    <property type="term" value="F:hexosyltransferase activity"/>
    <property type="evidence" value="ECO:0007669"/>
    <property type="project" value="UniProtKB-ARBA"/>
</dbReference>
<dbReference type="RefSeq" id="WP_170104913.1">
    <property type="nucleotide sequence ID" value="NZ_CP051672.1"/>
</dbReference>
<dbReference type="Pfam" id="PF00535">
    <property type="entry name" value="Glycos_transf_2"/>
    <property type="match status" value="1"/>
</dbReference>
<evidence type="ECO:0000259" key="1">
    <source>
        <dbReference type="Pfam" id="PF00535"/>
    </source>
</evidence>
<dbReference type="Proteomes" id="UP000501982">
    <property type="component" value="Chromosome"/>
</dbReference>
<keyword evidence="2" id="KW-0808">Transferase</keyword>